<evidence type="ECO:0000313" key="6">
    <source>
        <dbReference type="EMBL" id="TNY32782.1"/>
    </source>
</evidence>
<protein>
    <submittedName>
        <fullName evidence="6">MipA/OmpV family protein</fullName>
    </submittedName>
</protein>
<reference evidence="6 7" key="1">
    <citation type="submission" date="2019-06" db="EMBL/GenBank/DDBJ databases">
        <title>Genome of new Rhodobacteraceae sp. SM1903.</title>
        <authorList>
            <person name="Ren X."/>
        </authorList>
    </citation>
    <scope>NUCLEOTIDE SEQUENCE [LARGE SCALE GENOMIC DNA]</scope>
    <source>
        <strain evidence="6 7">SM1903</strain>
    </source>
</reference>
<keyword evidence="7" id="KW-1185">Reference proteome</keyword>
<accession>A0A5C5GDA4</accession>
<proteinExistence type="inferred from homology"/>
<keyword evidence="4" id="KW-0472">Membrane</keyword>
<evidence type="ECO:0000256" key="4">
    <source>
        <dbReference type="ARBA" id="ARBA00023136"/>
    </source>
</evidence>
<sequence>MPVMILRRRQGKPGNRWQDRDFGLCSISRTRARRSPMKGAMTIAAVAVATTLAGAGSVRAQDGLSFTLRGGAFMQPGYFGSDDLAYGPDFSISNLQLNYGGRELGGGPQDGLGLRGSFRYIGERTADDYSELAGLDDVDASLELGLGYGYVSRNFEAFADLRYGVIGHESLVASVGADAVFYPTGALTMRFGPRVLFGSEEYANTYFGVSAAESVASAGQFDAYEADGGPMTAGVELGMTYQINEDWGIDGAVAYEQFVGAAADSPIVEQGSEEQLSIRLGVTRNVSLGF</sequence>
<organism evidence="6 7">
    <name type="scientific">Pelagovum pacificum</name>
    <dbReference type="NCBI Taxonomy" id="2588711"/>
    <lineage>
        <taxon>Bacteria</taxon>
        <taxon>Pseudomonadati</taxon>
        <taxon>Pseudomonadota</taxon>
        <taxon>Alphaproteobacteria</taxon>
        <taxon>Rhodobacterales</taxon>
        <taxon>Paracoccaceae</taxon>
        <taxon>Pelagovum</taxon>
    </lineage>
</organism>
<keyword evidence="5" id="KW-0998">Cell outer membrane</keyword>
<dbReference type="EMBL" id="VFFF01000001">
    <property type="protein sequence ID" value="TNY32782.1"/>
    <property type="molecule type" value="Genomic_DNA"/>
</dbReference>
<evidence type="ECO:0000256" key="2">
    <source>
        <dbReference type="ARBA" id="ARBA00005722"/>
    </source>
</evidence>
<comment type="similarity">
    <text evidence="2">Belongs to the MipA/OmpV family.</text>
</comment>
<dbReference type="PANTHER" id="PTHR38776:SF1">
    <property type="entry name" value="MLTA-INTERACTING PROTEIN-RELATED"/>
    <property type="match status" value="1"/>
</dbReference>
<dbReference type="GO" id="GO:0009279">
    <property type="term" value="C:cell outer membrane"/>
    <property type="evidence" value="ECO:0007669"/>
    <property type="project" value="UniProtKB-SubCell"/>
</dbReference>
<dbReference type="Proteomes" id="UP000314011">
    <property type="component" value="Unassembled WGS sequence"/>
</dbReference>
<dbReference type="PANTHER" id="PTHR38776">
    <property type="entry name" value="MLTA-INTERACTING PROTEIN-RELATED"/>
    <property type="match status" value="1"/>
</dbReference>
<comment type="subcellular location">
    <subcellularLocation>
        <location evidence="1">Cell outer membrane</location>
    </subcellularLocation>
</comment>
<dbReference type="InterPro" id="IPR010583">
    <property type="entry name" value="MipA"/>
</dbReference>
<evidence type="ECO:0000256" key="1">
    <source>
        <dbReference type="ARBA" id="ARBA00004442"/>
    </source>
</evidence>
<keyword evidence="3" id="KW-0732">Signal</keyword>
<evidence type="ECO:0000256" key="5">
    <source>
        <dbReference type="ARBA" id="ARBA00023237"/>
    </source>
</evidence>
<evidence type="ECO:0000256" key="3">
    <source>
        <dbReference type="ARBA" id="ARBA00022729"/>
    </source>
</evidence>
<evidence type="ECO:0000313" key="7">
    <source>
        <dbReference type="Proteomes" id="UP000314011"/>
    </source>
</evidence>
<dbReference type="AlphaFoldDB" id="A0A5C5GDA4"/>
<name>A0A5C5GDA4_9RHOB</name>
<gene>
    <name evidence="6" type="ORF">FHY64_05760</name>
</gene>
<dbReference type="Pfam" id="PF06629">
    <property type="entry name" value="MipA"/>
    <property type="match status" value="1"/>
</dbReference>
<comment type="caution">
    <text evidence="6">The sequence shown here is derived from an EMBL/GenBank/DDBJ whole genome shotgun (WGS) entry which is preliminary data.</text>
</comment>